<dbReference type="Proteomes" id="UP000254712">
    <property type="component" value="Unassembled WGS sequence"/>
</dbReference>
<accession>A0A379WR10</accession>
<gene>
    <name evidence="1" type="primary">yejM_3</name>
    <name evidence="1" type="ORF">NCTC8261_02526</name>
</gene>
<name>A0A379WR10_SALET</name>
<dbReference type="EMBL" id="UGXT01000002">
    <property type="protein sequence ID" value="SUH36274.1"/>
    <property type="molecule type" value="Genomic_DNA"/>
</dbReference>
<dbReference type="AlphaFoldDB" id="A0A379WR10"/>
<sequence length="78" mass="8874">MGTGQNVLLITVDGLNYSRFEKQMPELATFAEQNIDFTRHMSSGNTLITVFSACSMAYRQAIWMACYPPEPLRRSLPR</sequence>
<protein>
    <submittedName>
        <fullName evidence="1">Sulfatase</fullName>
    </submittedName>
</protein>
<evidence type="ECO:0000313" key="2">
    <source>
        <dbReference type="Proteomes" id="UP000254712"/>
    </source>
</evidence>
<reference evidence="1 2" key="1">
    <citation type="submission" date="2018-06" db="EMBL/GenBank/DDBJ databases">
        <authorList>
            <consortium name="Pathogen Informatics"/>
            <person name="Doyle S."/>
        </authorList>
    </citation>
    <scope>NUCLEOTIDE SEQUENCE [LARGE SCALE GENOMIC DNA]</scope>
    <source>
        <strain evidence="1 2">NCTC8261</strain>
    </source>
</reference>
<organism evidence="1 2">
    <name type="scientific">Salmonella enterica I</name>
    <dbReference type="NCBI Taxonomy" id="59201"/>
    <lineage>
        <taxon>Bacteria</taxon>
        <taxon>Pseudomonadati</taxon>
        <taxon>Pseudomonadota</taxon>
        <taxon>Gammaproteobacteria</taxon>
        <taxon>Enterobacterales</taxon>
        <taxon>Enterobacteriaceae</taxon>
        <taxon>Salmonella</taxon>
    </lineage>
</organism>
<proteinExistence type="predicted"/>
<evidence type="ECO:0000313" key="1">
    <source>
        <dbReference type="EMBL" id="SUH36274.1"/>
    </source>
</evidence>
<dbReference type="InterPro" id="IPR017850">
    <property type="entry name" value="Alkaline_phosphatase_core_sf"/>
</dbReference>
<dbReference type="SUPFAM" id="SSF53649">
    <property type="entry name" value="Alkaline phosphatase-like"/>
    <property type="match status" value="1"/>
</dbReference>